<name>A0ABR5Z1G6_9GAMM</name>
<evidence type="ECO:0000256" key="1">
    <source>
        <dbReference type="SAM" id="MobiDB-lite"/>
    </source>
</evidence>
<organism evidence="2 3">
    <name type="scientific">Stutzerimonas azotifigens</name>
    <dbReference type="NCBI Taxonomy" id="291995"/>
    <lineage>
        <taxon>Bacteria</taxon>
        <taxon>Pseudomonadati</taxon>
        <taxon>Pseudomonadota</taxon>
        <taxon>Gammaproteobacteria</taxon>
        <taxon>Pseudomonadales</taxon>
        <taxon>Pseudomonadaceae</taxon>
        <taxon>Stutzerimonas</taxon>
    </lineage>
</organism>
<protein>
    <submittedName>
        <fullName evidence="2">Uncharacterized protein</fullName>
    </submittedName>
</protein>
<dbReference type="EMBL" id="JAAMRF010000005">
    <property type="protein sequence ID" value="MBA1274034.1"/>
    <property type="molecule type" value="Genomic_DNA"/>
</dbReference>
<feature type="region of interest" description="Disordered" evidence="1">
    <location>
        <begin position="1"/>
        <end position="61"/>
    </location>
</feature>
<evidence type="ECO:0000313" key="3">
    <source>
        <dbReference type="Proteomes" id="UP000786387"/>
    </source>
</evidence>
<proteinExistence type="predicted"/>
<accession>A0ABR5Z1G6</accession>
<gene>
    <name evidence="2" type="ORF">G7026_11775</name>
</gene>
<reference evidence="2 3" key="1">
    <citation type="submission" date="2020-02" db="EMBL/GenBank/DDBJ databases">
        <title>Synteny-based analysis reveals conserved mechanism for high triclosan tolerance in Pseudomonas, as well as instances of horizontal transfer.</title>
        <authorList>
            <person name="Mcfarland A.G."/>
            <person name="Bertucci H.K."/>
            <person name="Litmann E."/>
            <person name="Shen J."/>
            <person name="Huttenhower C."/>
            <person name="Hartmann E.M."/>
        </authorList>
    </citation>
    <scope>NUCLEOTIDE SEQUENCE [LARGE SCALE GENOMIC DNA]</scope>
    <source>
        <strain evidence="2 3">115A1</strain>
    </source>
</reference>
<feature type="compositionally biased region" description="Basic and acidic residues" evidence="1">
    <location>
        <begin position="30"/>
        <end position="43"/>
    </location>
</feature>
<keyword evidence="3" id="KW-1185">Reference proteome</keyword>
<dbReference type="RefSeq" id="WP_181070958.1">
    <property type="nucleotide sequence ID" value="NZ_JAAMRF010000005.1"/>
</dbReference>
<evidence type="ECO:0000313" key="2">
    <source>
        <dbReference type="EMBL" id="MBA1274034.1"/>
    </source>
</evidence>
<feature type="compositionally biased region" description="Basic and acidic residues" evidence="1">
    <location>
        <begin position="1"/>
        <end position="16"/>
    </location>
</feature>
<comment type="caution">
    <text evidence="2">The sequence shown here is derived from an EMBL/GenBank/DDBJ whole genome shotgun (WGS) entry which is preliminary data.</text>
</comment>
<dbReference type="Proteomes" id="UP000786387">
    <property type="component" value="Unassembled WGS sequence"/>
</dbReference>
<sequence>MGEEIKTTHEAEDHDLANSADEVEIGTTAHTDHVQPVEHDLRPTDTNMNGSDEDDPKNHSS</sequence>